<dbReference type="Pfam" id="PF02974">
    <property type="entry name" value="Inh"/>
    <property type="match status" value="1"/>
</dbReference>
<accession>A0A839AFC8</accession>
<evidence type="ECO:0000256" key="1">
    <source>
        <dbReference type="ARBA" id="ARBA00022729"/>
    </source>
</evidence>
<dbReference type="Proteomes" id="UP000541109">
    <property type="component" value="Unassembled WGS sequence"/>
</dbReference>
<evidence type="ECO:0000313" key="4">
    <source>
        <dbReference type="EMBL" id="MBA5778413.1"/>
    </source>
</evidence>
<dbReference type="InterPro" id="IPR021140">
    <property type="entry name" value="Inh/Omp19"/>
</dbReference>
<dbReference type="SUPFAM" id="SSF50882">
    <property type="entry name" value="beta-Barrel protease inhibitors"/>
    <property type="match status" value="1"/>
</dbReference>
<sequence length="171" mass="17339">MSHRLVAPLAAILLAACQADQSPPAYTPSPAAISAVQPANAEGDISGDGPLVLDSAANGADPFLPDAGDYPAPAGDGQSWVDLAQGSWKVAGGAASGCQLRFDHPAANGIAAASARHCPTSQLAEVSSWRGAGDRIELFSASGTPVAFLYVDRPDLLTGYMVDGPELVVSR</sequence>
<reference evidence="4 5" key="1">
    <citation type="submission" date="2020-07" db="EMBL/GenBank/DDBJ databases">
        <title>Stappia sp., F7233, whole genome shotgun sequencing project.</title>
        <authorList>
            <person name="Jiang S."/>
            <person name="Liu Z.W."/>
            <person name="Du Z.J."/>
        </authorList>
    </citation>
    <scope>NUCLEOTIDE SEQUENCE [LARGE SCALE GENOMIC DNA]</scope>
    <source>
        <strain evidence="4 5">F7233</strain>
    </source>
</reference>
<keyword evidence="5" id="KW-1185">Reference proteome</keyword>
<dbReference type="PROSITE" id="PS51257">
    <property type="entry name" value="PROKAR_LIPOPROTEIN"/>
    <property type="match status" value="1"/>
</dbReference>
<evidence type="ECO:0000259" key="3">
    <source>
        <dbReference type="Pfam" id="PF02974"/>
    </source>
</evidence>
<evidence type="ECO:0000256" key="2">
    <source>
        <dbReference type="SAM" id="SignalP"/>
    </source>
</evidence>
<feature type="signal peptide" evidence="2">
    <location>
        <begin position="1"/>
        <end position="19"/>
    </location>
</feature>
<feature type="domain" description="Alkaline proteinase inhibitor/ Outer membrane lipoprotein Omp19" evidence="3">
    <location>
        <begin position="85"/>
        <end position="171"/>
    </location>
</feature>
<organism evidence="4 5">
    <name type="scientific">Stappia albiluteola</name>
    <dbReference type="NCBI Taxonomy" id="2758565"/>
    <lineage>
        <taxon>Bacteria</taxon>
        <taxon>Pseudomonadati</taxon>
        <taxon>Pseudomonadota</taxon>
        <taxon>Alphaproteobacteria</taxon>
        <taxon>Hyphomicrobiales</taxon>
        <taxon>Stappiaceae</taxon>
        <taxon>Stappia</taxon>
    </lineage>
</organism>
<comment type="caution">
    <text evidence="4">The sequence shown here is derived from an EMBL/GenBank/DDBJ whole genome shotgun (WGS) entry which is preliminary data.</text>
</comment>
<proteinExistence type="predicted"/>
<protein>
    <submittedName>
        <fullName evidence="4">AprI/Inh family metalloprotease inhibitor</fullName>
    </submittedName>
</protein>
<evidence type="ECO:0000313" key="5">
    <source>
        <dbReference type="Proteomes" id="UP000541109"/>
    </source>
</evidence>
<dbReference type="GO" id="GO:0004866">
    <property type="term" value="F:endopeptidase inhibitor activity"/>
    <property type="evidence" value="ECO:0007669"/>
    <property type="project" value="InterPro"/>
</dbReference>
<dbReference type="Gene3D" id="2.40.128.10">
    <property type="match status" value="1"/>
</dbReference>
<dbReference type="RefSeq" id="WP_182166629.1">
    <property type="nucleotide sequence ID" value="NZ_JACFXV010000062.1"/>
</dbReference>
<dbReference type="EMBL" id="JACFXV010000062">
    <property type="protein sequence ID" value="MBA5778413.1"/>
    <property type="molecule type" value="Genomic_DNA"/>
</dbReference>
<keyword evidence="1 2" id="KW-0732">Signal</keyword>
<feature type="chain" id="PRO_5033041305" evidence="2">
    <location>
        <begin position="20"/>
        <end position="171"/>
    </location>
</feature>
<dbReference type="InterPro" id="IPR016085">
    <property type="entry name" value="Protease_inh_B-barrel_dom"/>
</dbReference>
<dbReference type="AlphaFoldDB" id="A0A839AFC8"/>
<name>A0A839AFC8_9HYPH</name>
<gene>
    <name evidence="4" type="ORF">H2509_14885</name>
</gene>